<dbReference type="AlphaFoldDB" id="A0A1G1VPZ8"/>
<dbReference type="SUPFAM" id="SSF88723">
    <property type="entry name" value="PIN domain-like"/>
    <property type="match status" value="1"/>
</dbReference>
<dbReference type="EMBL" id="MHCH01000029">
    <property type="protein sequence ID" value="OGY17307.1"/>
    <property type="molecule type" value="Genomic_DNA"/>
</dbReference>
<proteinExistence type="predicted"/>
<accession>A0A1G1VPZ8</accession>
<dbReference type="InterPro" id="IPR029060">
    <property type="entry name" value="PIN-like_dom_sf"/>
</dbReference>
<dbReference type="STRING" id="1797589.A2784_01465"/>
<evidence type="ECO:0000313" key="3">
    <source>
        <dbReference type="Proteomes" id="UP000177324"/>
    </source>
</evidence>
<feature type="domain" description="PIN" evidence="1">
    <location>
        <begin position="10"/>
        <end position="118"/>
    </location>
</feature>
<organism evidence="2 3">
    <name type="scientific">Candidatus Chisholmbacteria bacterium RIFCSPHIGHO2_01_FULL_48_12</name>
    <dbReference type="NCBI Taxonomy" id="1797589"/>
    <lineage>
        <taxon>Bacteria</taxon>
        <taxon>Candidatus Chisholmiibacteriota</taxon>
    </lineage>
</organism>
<sequence>MPHKLYSPKVYFNASVILAGLSSSTGGSAKLLNWVKSGHITGIISEIIADEVIRRSPKIHINPDLAQKQIRIIFKVVPPPSHNLTEKYSHLVADQSDAHVLASAQAASSKFLVSLDKKHILTLQSKIKIFKVVSPGELIKILSN</sequence>
<name>A0A1G1VPZ8_9BACT</name>
<dbReference type="InterPro" id="IPR002850">
    <property type="entry name" value="PIN_toxin-like"/>
</dbReference>
<comment type="caution">
    <text evidence="2">The sequence shown here is derived from an EMBL/GenBank/DDBJ whole genome shotgun (WGS) entry which is preliminary data.</text>
</comment>
<protein>
    <recommendedName>
        <fullName evidence="1">PIN domain-containing protein</fullName>
    </recommendedName>
</protein>
<reference evidence="2 3" key="1">
    <citation type="journal article" date="2016" name="Nat. Commun.">
        <title>Thousands of microbial genomes shed light on interconnected biogeochemical processes in an aquifer system.</title>
        <authorList>
            <person name="Anantharaman K."/>
            <person name="Brown C.T."/>
            <person name="Hug L.A."/>
            <person name="Sharon I."/>
            <person name="Castelle C.J."/>
            <person name="Probst A.J."/>
            <person name="Thomas B.C."/>
            <person name="Singh A."/>
            <person name="Wilkins M.J."/>
            <person name="Karaoz U."/>
            <person name="Brodie E.L."/>
            <person name="Williams K.H."/>
            <person name="Hubbard S.S."/>
            <person name="Banfield J.F."/>
        </authorList>
    </citation>
    <scope>NUCLEOTIDE SEQUENCE [LARGE SCALE GENOMIC DNA]</scope>
</reference>
<gene>
    <name evidence="2" type="ORF">A2784_01465</name>
</gene>
<dbReference type="PANTHER" id="PTHR34610:SF3">
    <property type="entry name" value="SSL7007 PROTEIN"/>
    <property type="match status" value="1"/>
</dbReference>
<dbReference type="InterPro" id="IPR002716">
    <property type="entry name" value="PIN_dom"/>
</dbReference>
<dbReference type="PANTHER" id="PTHR34610">
    <property type="entry name" value="SSL7007 PROTEIN"/>
    <property type="match status" value="1"/>
</dbReference>
<evidence type="ECO:0000259" key="1">
    <source>
        <dbReference type="Pfam" id="PF13470"/>
    </source>
</evidence>
<evidence type="ECO:0000313" key="2">
    <source>
        <dbReference type="EMBL" id="OGY17307.1"/>
    </source>
</evidence>
<dbReference type="Pfam" id="PF13470">
    <property type="entry name" value="PIN_3"/>
    <property type="match status" value="1"/>
</dbReference>
<dbReference type="Proteomes" id="UP000177324">
    <property type="component" value="Unassembled WGS sequence"/>
</dbReference>